<dbReference type="InterPro" id="IPR026580">
    <property type="entry name" value="DivIB"/>
</dbReference>
<keyword evidence="4 8" id="KW-0812">Transmembrane</keyword>
<dbReference type="PANTHER" id="PTHR37820:SF1">
    <property type="entry name" value="CELL DIVISION PROTEIN FTSQ"/>
    <property type="match status" value="1"/>
</dbReference>
<reference evidence="11" key="1">
    <citation type="journal article" date="2019" name="Int. J. Syst. Evol. Microbiol.">
        <title>The Global Catalogue of Microorganisms (GCM) 10K type strain sequencing project: providing services to taxonomists for standard genome sequencing and annotation.</title>
        <authorList>
            <consortium name="The Broad Institute Genomics Platform"/>
            <consortium name="The Broad Institute Genome Sequencing Center for Infectious Disease"/>
            <person name="Wu L."/>
            <person name="Ma J."/>
        </authorList>
    </citation>
    <scope>NUCLEOTIDE SEQUENCE [LARGE SCALE GENOMIC DNA]</scope>
    <source>
        <strain evidence="11">CCUG 37865</strain>
    </source>
</reference>
<dbReference type="EMBL" id="JBHSDT010000008">
    <property type="protein sequence ID" value="MFC4404667.1"/>
    <property type="molecule type" value="Genomic_DNA"/>
</dbReference>
<accession>A0ABV8WXR0</accession>
<keyword evidence="7 8" id="KW-0131">Cell cycle</keyword>
<feature type="transmembrane region" description="Helical" evidence="8">
    <location>
        <begin position="28"/>
        <end position="45"/>
    </location>
</feature>
<sequence>MEEKRVVSIEDRIPKLKRERRKRTNRKLAIYLTVFFLLVFLVVYLQSPLSHVNSIEINGENLVSEEEILEITELDLFTNYWTVQAGKLEEALEQHQLIHTVTIDKKFPANKIIIQIEELNNVGYIVEEDLVYPLLENGDTLDGVSMNNINRSAPLLRNLSEYPNLQELAKELNELPSYIQSLISEIKWSPTPTNSQKLVLFMVDGYEVEITARNFSALLKTYPSIINQLDKGVEGVITIDEGGAVFTPYSTNQPEVIDGGRE</sequence>
<comment type="similarity">
    <text evidence="8">Belongs to the FtsQ/DivIB family. DivIB subfamily.</text>
</comment>
<evidence type="ECO:0000256" key="7">
    <source>
        <dbReference type="ARBA" id="ARBA00023306"/>
    </source>
</evidence>
<keyword evidence="6 8" id="KW-0472">Membrane</keyword>
<evidence type="ECO:0000256" key="4">
    <source>
        <dbReference type="ARBA" id="ARBA00022692"/>
    </source>
</evidence>
<dbReference type="PROSITE" id="PS51779">
    <property type="entry name" value="POTRA"/>
    <property type="match status" value="1"/>
</dbReference>
<comment type="caution">
    <text evidence="10">The sequence shown here is derived from an EMBL/GenBank/DDBJ whole genome shotgun (WGS) entry which is preliminary data.</text>
</comment>
<dbReference type="InterPro" id="IPR013685">
    <property type="entry name" value="POTRA_FtsQ_type"/>
</dbReference>
<dbReference type="InterPro" id="IPR050487">
    <property type="entry name" value="FtsQ_DivIB"/>
</dbReference>
<evidence type="ECO:0000256" key="2">
    <source>
        <dbReference type="ARBA" id="ARBA00022475"/>
    </source>
</evidence>
<dbReference type="InterPro" id="IPR034746">
    <property type="entry name" value="POTRA"/>
</dbReference>
<comment type="function">
    <text evidence="8">Cell division protein that may be involved in stabilizing or promoting the assembly of the division complex.</text>
</comment>
<evidence type="ECO:0000313" key="11">
    <source>
        <dbReference type="Proteomes" id="UP001595882"/>
    </source>
</evidence>
<protein>
    <recommendedName>
        <fullName evidence="8">Cell division protein DivIB</fullName>
    </recommendedName>
</protein>
<dbReference type="Pfam" id="PF08478">
    <property type="entry name" value="POTRA_1"/>
    <property type="match status" value="1"/>
</dbReference>
<keyword evidence="2 8" id="KW-1003">Cell membrane</keyword>
<evidence type="ECO:0000256" key="6">
    <source>
        <dbReference type="ARBA" id="ARBA00023136"/>
    </source>
</evidence>
<dbReference type="Proteomes" id="UP001595882">
    <property type="component" value="Unassembled WGS sequence"/>
</dbReference>
<organism evidence="10 11">
    <name type="scientific">Gracilibacillus xinjiangensis</name>
    <dbReference type="NCBI Taxonomy" id="1193282"/>
    <lineage>
        <taxon>Bacteria</taxon>
        <taxon>Bacillati</taxon>
        <taxon>Bacillota</taxon>
        <taxon>Bacilli</taxon>
        <taxon>Bacillales</taxon>
        <taxon>Bacillaceae</taxon>
        <taxon>Gracilibacillus</taxon>
    </lineage>
</organism>
<dbReference type="HAMAP" id="MF_00912">
    <property type="entry name" value="DivIB"/>
    <property type="match status" value="1"/>
</dbReference>
<gene>
    <name evidence="8" type="primary">divIB</name>
    <name evidence="10" type="ORF">ACFOY7_16485</name>
</gene>
<proteinExistence type="inferred from homology"/>
<evidence type="ECO:0000313" key="10">
    <source>
        <dbReference type="EMBL" id="MFC4404667.1"/>
    </source>
</evidence>
<comment type="subcellular location">
    <subcellularLocation>
        <location evidence="8">Cell membrane</location>
        <topology evidence="8">Single-pass type II membrane protein</topology>
    </subcellularLocation>
    <subcellularLocation>
        <location evidence="1">Membrane</location>
    </subcellularLocation>
    <text evidence="8">Localizes to the division septum.</text>
</comment>
<dbReference type="Gene3D" id="3.10.20.310">
    <property type="entry name" value="membrane protein fhac"/>
    <property type="match status" value="1"/>
</dbReference>
<dbReference type="PANTHER" id="PTHR37820">
    <property type="entry name" value="CELL DIVISION PROTEIN DIVIB"/>
    <property type="match status" value="1"/>
</dbReference>
<keyword evidence="11" id="KW-1185">Reference proteome</keyword>
<evidence type="ECO:0000259" key="9">
    <source>
        <dbReference type="PROSITE" id="PS51779"/>
    </source>
</evidence>
<dbReference type="RefSeq" id="WP_390253539.1">
    <property type="nucleotide sequence ID" value="NZ_JBHSDT010000008.1"/>
</dbReference>
<dbReference type="GO" id="GO:0051301">
    <property type="term" value="P:cell division"/>
    <property type="evidence" value="ECO:0007669"/>
    <property type="project" value="UniProtKB-KW"/>
</dbReference>
<keyword evidence="3 8" id="KW-0132">Cell division</keyword>
<keyword evidence="5 8" id="KW-1133">Transmembrane helix</keyword>
<name>A0ABV8WXR0_9BACI</name>
<evidence type="ECO:0000256" key="5">
    <source>
        <dbReference type="ARBA" id="ARBA00022989"/>
    </source>
</evidence>
<feature type="domain" description="POTRA" evidence="9">
    <location>
        <begin position="50"/>
        <end position="119"/>
    </location>
</feature>
<evidence type="ECO:0000256" key="8">
    <source>
        <dbReference type="HAMAP-Rule" id="MF_00912"/>
    </source>
</evidence>
<dbReference type="Gene3D" id="3.40.50.10960">
    <property type="match status" value="1"/>
</dbReference>
<evidence type="ECO:0000256" key="3">
    <source>
        <dbReference type="ARBA" id="ARBA00022618"/>
    </source>
</evidence>
<evidence type="ECO:0000256" key="1">
    <source>
        <dbReference type="ARBA" id="ARBA00004370"/>
    </source>
</evidence>